<dbReference type="AlphaFoldDB" id="A0A9Q0H2L3"/>
<dbReference type="InterPro" id="IPR001680">
    <property type="entry name" value="WD40_rpt"/>
</dbReference>
<name>A0A9Q0H2L3_9MAGN</name>
<feature type="domain" description="Small-subunit processome Utp12" evidence="2">
    <location>
        <begin position="648"/>
        <end position="749"/>
    </location>
</feature>
<feature type="region of interest" description="Disordered" evidence="1">
    <location>
        <begin position="612"/>
        <end position="633"/>
    </location>
</feature>
<dbReference type="Gene3D" id="2.130.10.10">
    <property type="entry name" value="YVTN repeat-like/Quinoprotein amine dehydrogenase"/>
    <property type="match status" value="1"/>
</dbReference>
<feature type="compositionally biased region" description="Basic and acidic residues" evidence="1">
    <location>
        <begin position="1"/>
        <end position="39"/>
    </location>
</feature>
<dbReference type="InterPro" id="IPR036322">
    <property type="entry name" value="WD40_repeat_dom_sf"/>
</dbReference>
<dbReference type="SUPFAM" id="SSF50978">
    <property type="entry name" value="WD40 repeat-like"/>
    <property type="match status" value="1"/>
</dbReference>
<feature type="compositionally biased region" description="Basic and acidic residues" evidence="1">
    <location>
        <begin position="62"/>
        <end position="121"/>
    </location>
</feature>
<dbReference type="Proteomes" id="UP001141806">
    <property type="component" value="Unassembled WGS sequence"/>
</dbReference>
<dbReference type="InterPro" id="IPR015943">
    <property type="entry name" value="WD40/YVTN_repeat-like_dom_sf"/>
</dbReference>
<protein>
    <recommendedName>
        <fullName evidence="2">Small-subunit processome Utp12 domain-containing protein</fullName>
    </recommendedName>
</protein>
<proteinExistence type="predicted"/>
<evidence type="ECO:0000313" key="4">
    <source>
        <dbReference type="Proteomes" id="UP001141806"/>
    </source>
</evidence>
<feature type="region of interest" description="Disordered" evidence="1">
    <location>
        <begin position="552"/>
        <end position="581"/>
    </location>
</feature>
<accession>A0A9Q0H2L3</accession>
<dbReference type="PANTHER" id="PTHR45290">
    <property type="entry name" value="OS03G0300300 PROTEIN"/>
    <property type="match status" value="1"/>
</dbReference>
<feature type="region of interest" description="Disordered" evidence="1">
    <location>
        <begin position="1"/>
        <end position="121"/>
    </location>
</feature>
<feature type="compositionally biased region" description="Polar residues" evidence="1">
    <location>
        <begin position="618"/>
        <end position="629"/>
    </location>
</feature>
<keyword evidence="4" id="KW-1185">Reference proteome</keyword>
<sequence length="825" mass="89718">MASRETGRVEEEKNRMMEKGREAAEATKEKAQQTKDKVSESAQAGQGRAQESKDQTGSYLGEKTEAAKQKAYETAEAARARAEEAKQTAEGVMREKTEAAKQKAAEATEKAKETTQAGKEKTGGLLQQTGEKLREMAQGAAETAKQTIGMATIFFCSQDIELQLTGLQEIAMGGENLKSLITSFTPEGDFLAILSPTRTVKIWNTGNGDLFAEWKELNAVSDITYSCLACSFIGNKRSKKHGTFLLALGTNAGDILAINVLTGERKWIYAGCHPGGTAGLSFANKGRSLYTFGTDGLAFELDSKTGEEVQKFKVSKKPISSFALSNDEKTFAVASTKIRVFSLENIKEIQNGLADLGPVQYIAVSDGAKAIVTSRFSEKQLQVWECDSSSKTIVAGPILSMRHPPLVLECQNSGNNRDGLVILSVSESGIAHVWDLKTLSQEEANPTKIRVKSVEAEANQQKRRSAKKGHIPVIAARLHDSGKDGIVSVHIAYGSTDCPQFNLLDITNIGEDIVITTKDVISETVTSSLQENGDIGIKEKSVMDLQNLELRATNPPTKKEKVSKKRAASDPDLATENMADLGHSEAIDRLHVEDDLNEPTMGEKLAGLNLLDDDKANTLENNGSPTETKPPSADSVHVLLKQALHADDRALLLDCLYTQDEKVIANSTLLLNPSDVLKLLDSLVSMIQSSRGAVLACALPWLRNLLLQQASCIMSQESSLLTLNSLYQLIESRVSTFQSALKLSSCLDYFFVGISDDVTDETSTIKPIVYEDKDESDEEEPEDAMETDEDNEGGVEAINVTNQSIIPTLLDRPLNNPELLNLLLH</sequence>
<gene>
    <name evidence="3" type="ORF">NE237_025191</name>
</gene>
<feature type="region of interest" description="Disordered" evidence="1">
    <location>
        <begin position="771"/>
        <end position="793"/>
    </location>
</feature>
<organism evidence="3 4">
    <name type="scientific">Protea cynaroides</name>
    <dbReference type="NCBI Taxonomy" id="273540"/>
    <lineage>
        <taxon>Eukaryota</taxon>
        <taxon>Viridiplantae</taxon>
        <taxon>Streptophyta</taxon>
        <taxon>Embryophyta</taxon>
        <taxon>Tracheophyta</taxon>
        <taxon>Spermatophyta</taxon>
        <taxon>Magnoliopsida</taxon>
        <taxon>Proteales</taxon>
        <taxon>Proteaceae</taxon>
        <taxon>Protea</taxon>
    </lineage>
</organism>
<reference evidence="3" key="1">
    <citation type="journal article" date="2023" name="Plant J.">
        <title>The genome of the king protea, Protea cynaroides.</title>
        <authorList>
            <person name="Chang J."/>
            <person name="Duong T.A."/>
            <person name="Schoeman C."/>
            <person name="Ma X."/>
            <person name="Roodt D."/>
            <person name="Barker N."/>
            <person name="Li Z."/>
            <person name="Van de Peer Y."/>
            <person name="Mizrachi E."/>
        </authorList>
    </citation>
    <scope>NUCLEOTIDE SEQUENCE</scope>
    <source>
        <tissue evidence="3">Young leaves</tissue>
    </source>
</reference>
<evidence type="ECO:0000256" key="1">
    <source>
        <dbReference type="SAM" id="MobiDB-lite"/>
    </source>
</evidence>
<feature type="compositionally biased region" description="Acidic residues" evidence="1">
    <location>
        <begin position="772"/>
        <end position="793"/>
    </location>
</feature>
<dbReference type="PANTHER" id="PTHR45290:SF3">
    <property type="entry name" value="OS01G0649000 PROTEIN"/>
    <property type="match status" value="1"/>
</dbReference>
<dbReference type="EMBL" id="JAMYWD010000010">
    <property type="protein sequence ID" value="KAJ4958080.1"/>
    <property type="molecule type" value="Genomic_DNA"/>
</dbReference>
<comment type="caution">
    <text evidence="3">The sequence shown here is derived from an EMBL/GenBank/DDBJ whole genome shotgun (WGS) entry which is preliminary data.</text>
</comment>
<dbReference type="Pfam" id="PF04003">
    <property type="entry name" value="Utp12"/>
    <property type="match status" value="1"/>
</dbReference>
<dbReference type="SMART" id="SM00320">
    <property type="entry name" value="WD40"/>
    <property type="match status" value="3"/>
</dbReference>
<evidence type="ECO:0000313" key="3">
    <source>
        <dbReference type="EMBL" id="KAJ4958080.1"/>
    </source>
</evidence>
<dbReference type="OrthoDB" id="30195at2759"/>
<evidence type="ECO:0000259" key="2">
    <source>
        <dbReference type="Pfam" id="PF04003"/>
    </source>
</evidence>
<dbReference type="InterPro" id="IPR007148">
    <property type="entry name" value="SSU_processome_Utp12"/>
</dbReference>